<dbReference type="InterPro" id="IPR039683">
    <property type="entry name" value="Lsm12-like"/>
</dbReference>
<accession>A0A072U132</accession>
<evidence type="ECO:0000313" key="4">
    <source>
        <dbReference type="Proteomes" id="UP000002051"/>
    </source>
</evidence>
<keyword evidence="4" id="KW-1185">Reference proteome</keyword>
<dbReference type="PANTHER" id="PTHR13542">
    <property type="entry name" value="LSM12 HOMOLOG"/>
    <property type="match status" value="1"/>
</dbReference>
<dbReference type="EnsemblPlants" id="KEH19490">
    <property type="protein sequence ID" value="KEH19490"/>
    <property type="gene ID" value="MTR_8g461280"/>
</dbReference>
<evidence type="ECO:0000313" key="3">
    <source>
        <dbReference type="EnsemblPlants" id="KEH19490"/>
    </source>
</evidence>
<evidence type="ECO:0000313" key="2">
    <source>
        <dbReference type="EMBL" id="KEH19490.1"/>
    </source>
</evidence>
<protein>
    <submittedName>
        <fullName evidence="2">Anticodon-binding domain protein</fullName>
    </submittedName>
</protein>
<dbReference type="InterPro" id="IPR019181">
    <property type="entry name" value="LSM12_ABD"/>
</dbReference>
<dbReference type="PROSITE" id="PS52001">
    <property type="entry name" value="AD"/>
    <property type="match status" value="1"/>
</dbReference>
<evidence type="ECO:0000259" key="1">
    <source>
        <dbReference type="PROSITE" id="PS52001"/>
    </source>
</evidence>
<name>A0A072U132_MEDTR</name>
<reference evidence="3" key="3">
    <citation type="submission" date="2015-04" db="UniProtKB">
        <authorList>
            <consortium name="EnsemblPlants"/>
        </authorList>
    </citation>
    <scope>IDENTIFICATION</scope>
    <source>
        <strain evidence="3">cv. Jemalong A17</strain>
    </source>
</reference>
<organism evidence="2 4">
    <name type="scientific">Medicago truncatula</name>
    <name type="common">Barrel medic</name>
    <name type="synonym">Medicago tribuloides</name>
    <dbReference type="NCBI Taxonomy" id="3880"/>
    <lineage>
        <taxon>Eukaryota</taxon>
        <taxon>Viridiplantae</taxon>
        <taxon>Streptophyta</taxon>
        <taxon>Embryophyta</taxon>
        <taxon>Tracheophyta</taxon>
        <taxon>Spermatophyta</taxon>
        <taxon>Magnoliopsida</taxon>
        <taxon>eudicotyledons</taxon>
        <taxon>Gunneridae</taxon>
        <taxon>Pentapetalae</taxon>
        <taxon>rosids</taxon>
        <taxon>fabids</taxon>
        <taxon>Fabales</taxon>
        <taxon>Fabaceae</taxon>
        <taxon>Papilionoideae</taxon>
        <taxon>50 kb inversion clade</taxon>
        <taxon>NPAAA clade</taxon>
        <taxon>Hologalegina</taxon>
        <taxon>IRL clade</taxon>
        <taxon>Trifolieae</taxon>
        <taxon>Medicago</taxon>
    </lineage>
</organism>
<dbReference type="Proteomes" id="UP000002051">
    <property type="component" value="Chromosome 8"/>
</dbReference>
<dbReference type="InterPro" id="IPR047574">
    <property type="entry name" value="AD"/>
</dbReference>
<dbReference type="InterPro" id="IPR048478">
    <property type="entry name" value="LSM12_LSM"/>
</dbReference>
<dbReference type="Pfam" id="PF09793">
    <property type="entry name" value="AD"/>
    <property type="match status" value="1"/>
</dbReference>
<reference evidence="2 4" key="2">
    <citation type="journal article" date="2014" name="BMC Genomics">
        <title>An improved genome release (version Mt4.0) for the model legume Medicago truncatula.</title>
        <authorList>
            <person name="Tang H."/>
            <person name="Krishnakumar V."/>
            <person name="Bidwell S."/>
            <person name="Rosen B."/>
            <person name="Chan A."/>
            <person name="Zhou S."/>
            <person name="Gentzbittel L."/>
            <person name="Childs K.L."/>
            <person name="Yandell M."/>
            <person name="Gundlach H."/>
            <person name="Mayer K.F."/>
            <person name="Schwartz D.C."/>
            <person name="Town C.D."/>
        </authorList>
    </citation>
    <scope>GENOME REANNOTATION</scope>
    <source>
        <strain evidence="2">A17</strain>
        <strain evidence="3 4">cv. Jemalong A17</strain>
    </source>
</reference>
<dbReference type="AlphaFoldDB" id="A0A072U132"/>
<gene>
    <name evidence="2" type="ordered locus">MTR_8g461280</name>
</gene>
<dbReference type="STRING" id="3880.A0A072U132"/>
<sequence length="324" mass="35789">MEQSVTIKRPITMEGGNNNITEEFVTMMEGGSCTANSKNVEEFATTMEDGSTTPTNKAEEIVMIMDGVSIPTTDNNNAEKFGMTVEDDTTSTTSSNNAEEFSMTMEGGSSTTPTNNNSEAFVVGCLLSIRTTFGEEFEAQVVTFDHSSNILGLMEGSKDAPLRKIRLLNTDYIQDFTFLGQHEDPLDPRNFYVDLNDLQAREELAIRQAEADAERIGVGVTSEAQNIFDALSKTLPVRWDKTVIVVMNEVRISSPYHPDCVNGGAPAANDRVKKVLEMLRKRLQLPCSGEYCFRALRMLKHVIQGVLDFEPKKGSKVIKGRSKS</sequence>
<dbReference type="Pfam" id="PF21166">
    <property type="entry name" value="LSM12_LSM"/>
    <property type="match status" value="1"/>
</dbReference>
<feature type="domain" description="AD" evidence="1">
    <location>
        <begin position="191"/>
        <end position="284"/>
    </location>
</feature>
<reference evidence="2 4" key="1">
    <citation type="journal article" date="2011" name="Nature">
        <title>The Medicago genome provides insight into the evolution of rhizobial symbioses.</title>
        <authorList>
            <person name="Young N.D."/>
            <person name="Debelle F."/>
            <person name="Oldroyd G.E."/>
            <person name="Geurts R."/>
            <person name="Cannon S.B."/>
            <person name="Udvardi M.K."/>
            <person name="Benedito V.A."/>
            <person name="Mayer K.F."/>
            <person name="Gouzy J."/>
            <person name="Schoof H."/>
            <person name="Van de Peer Y."/>
            <person name="Proost S."/>
            <person name="Cook D.R."/>
            <person name="Meyers B.C."/>
            <person name="Spannagl M."/>
            <person name="Cheung F."/>
            <person name="De Mita S."/>
            <person name="Krishnakumar V."/>
            <person name="Gundlach H."/>
            <person name="Zhou S."/>
            <person name="Mudge J."/>
            <person name="Bharti A.K."/>
            <person name="Murray J.D."/>
            <person name="Naoumkina M.A."/>
            <person name="Rosen B."/>
            <person name="Silverstein K.A."/>
            <person name="Tang H."/>
            <person name="Rombauts S."/>
            <person name="Zhao P.X."/>
            <person name="Zhou P."/>
            <person name="Barbe V."/>
            <person name="Bardou P."/>
            <person name="Bechner M."/>
            <person name="Bellec A."/>
            <person name="Berger A."/>
            <person name="Berges H."/>
            <person name="Bidwell S."/>
            <person name="Bisseling T."/>
            <person name="Choisne N."/>
            <person name="Couloux A."/>
            <person name="Denny R."/>
            <person name="Deshpande S."/>
            <person name="Dai X."/>
            <person name="Doyle J.J."/>
            <person name="Dudez A.M."/>
            <person name="Farmer A.D."/>
            <person name="Fouteau S."/>
            <person name="Franken C."/>
            <person name="Gibelin C."/>
            <person name="Gish J."/>
            <person name="Goldstein S."/>
            <person name="Gonzalez A.J."/>
            <person name="Green P.J."/>
            <person name="Hallab A."/>
            <person name="Hartog M."/>
            <person name="Hua A."/>
            <person name="Humphray S.J."/>
            <person name="Jeong D.H."/>
            <person name="Jing Y."/>
            <person name="Jocker A."/>
            <person name="Kenton S.M."/>
            <person name="Kim D.J."/>
            <person name="Klee K."/>
            <person name="Lai H."/>
            <person name="Lang C."/>
            <person name="Lin S."/>
            <person name="Macmil S.L."/>
            <person name="Magdelenat G."/>
            <person name="Matthews L."/>
            <person name="McCorrison J."/>
            <person name="Monaghan E.L."/>
            <person name="Mun J.H."/>
            <person name="Najar F.Z."/>
            <person name="Nicholson C."/>
            <person name="Noirot C."/>
            <person name="O'Bleness M."/>
            <person name="Paule C.R."/>
            <person name="Poulain J."/>
            <person name="Prion F."/>
            <person name="Qin B."/>
            <person name="Qu C."/>
            <person name="Retzel E.F."/>
            <person name="Riddle C."/>
            <person name="Sallet E."/>
            <person name="Samain S."/>
            <person name="Samson N."/>
            <person name="Sanders I."/>
            <person name="Saurat O."/>
            <person name="Scarpelli C."/>
            <person name="Schiex T."/>
            <person name="Segurens B."/>
            <person name="Severin A.J."/>
            <person name="Sherrier D.J."/>
            <person name="Shi R."/>
            <person name="Sims S."/>
            <person name="Singer S.R."/>
            <person name="Sinharoy S."/>
            <person name="Sterck L."/>
            <person name="Viollet A."/>
            <person name="Wang B.B."/>
            <person name="Wang K."/>
            <person name="Wang M."/>
            <person name="Wang X."/>
            <person name="Warfsmann J."/>
            <person name="Weissenbach J."/>
            <person name="White D.D."/>
            <person name="White J.D."/>
            <person name="Wiley G.B."/>
            <person name="Wincker P."/>
            <person name="Xing Y."/>
            <person name="Yang L."/>
            <person name="Yao Z."/>
            <person name="Ying F."/>
            <person name="Zhai J."/>
            <person name="Zhou L."/>
            <person name="Zuber A."/>
            <person name="Denarie J."/>
            <person name="Dixon R.A."/>
            <person name="May G.D."/>
            <person name="Schwartz D.C."/>
            <person name="Rogers J."/>
            <person name="Quetier F."/>
            <person name="Town C.D."/>
            <person name="Roe B.A."/>
        </authorList>
    </citation>
    <scope>NUCLEOTIDE SEQUENCE [LARGE SCALE GENOMIC DNA]</scope>
    <source>
        <strain evidence="2">A17</strain>
        <strain evidence="3 4">cv. Jemalong A17</strain>
    </source>
</reference>
<dbReference type="EMBL" id="CM001224">
    <property type="protein sequence ID" value="KEH19490.1"/>
    <property type="molecule type" value="Genomic_DNA"/>
</dbReference>
<dbReference type="SMART" id="SM00995">
    <property type="entry name" value="AD"/>
    <property type="match status" value="1"/>
</dbReference>
<proteinExistence type="predicted"/>
<dbReference type="HOGENOM" id="CLU_858870_0_0_1"/>